<evidence type="ECO:0000313" key="2">
    <source>
        <dbReference type="EMBL" id="KAG2586585.1"/>
    </source>
</evidence>
<dbReference type="EMBL" id="CM029046">
    <property type="protein sequence ID" value="KAG2586585.1"/>
    <property type="molecule type" value="Genomic_DNA"/>
</dbReference>
<protein>
    <submittedName>
        <fullName evidence="2">Uncharacterized protein</fullName>
    </submittedName>
</protein>
<name>A0A8T0RN58_PANVG</name>
<proteinExistence type="predicted"/>
<keyword evidence="3" id="KW-1185">Reference proteome</keyword>
<gene>
    <name evidence="2" type="ORF">PVAP13_5NG062343</name>
</gene>
<feature type="compositionally biased region" description="Low complexity" evidence="1">
    <location>
        <begin position="66"/>
        <end position="76"/>
    </location>
</feature>
<feature type="compositionally biased region" description="Low complexity" evidence="1">
    <location>
        <begin position="84"/>
        <end position="107"/>
    </location>
</feature>
<sequence>MGCSIALFLSSPRSLSFQRALAVYPKLSLLAALAGQHGSHWRPASAAPTRRPRETGWTPARRPREAGSAPAPQAAGGRRRARPAQRPSRGRAAAAGGRLSPRAASHGAQRRTRPAGTGGRRSARVAAPGGRGGTWRRAQRPHGARACADEPLQSKGPRESGHTGRRSGSRLLDRPAAGSSLSS</sequence>
<accession>A0A8T0RN58</accession>
<feature type="region of interest" description="Disordered" evidence="1">
    <location>
        <begin position="39"/>
        <end position="183"/>
    </location>
</feature>
<evidence type="ECO:0000313" key="3">
    <source>
        <dbReference type="Proteomes" id="UP000823388"/>
    </source>
</evidence>
<comment type="caution">
    <text evidence="2">The sequence shown here is derived from an EMBL/GenBank/DDBJ whole genome shotgun (WGS) entry which is preliminary data.</text>
</comment>
<reference evidence="2" key="1">
    <citation type="submission" date="2020-05" db="EMBL/GenBank/DDBJ databases">
        <title>WGS assembly of Panicum virgatum.</title>
        <authorList>
            <person name="Lovell J.T."/>
            <person name="Jenkins J."/>
            <person name="Shu S."/>
            <person name="Juenger T.E."/>
            <person name="Schmutz J."/>
        </authorList>
    </citation>
    <scope>NUCLEOTIDE SEQUENCE</scope>
    <source>
        <strain evidence="2">AP13</strain>
    </source>
</reference>
<dbReference type="Proteomes" id="UP000823388">
    <property type="component" value="Chromosome 5N"/>
</dbReference>
<dbReference type="AlphaFoldDB" id="A0A8T0RN58"/>
<evidence type="ECO:0000256" key="1">
    <source>
        <dbReference type="SAM" id="MobiDB-lite"/>
    </source>
</evidence>
<organism evidence="2 3">
    <name type="scientific">Panicum virgatum</name>
    <name type="common">Blackwell switchgrass</name>
    <dbReference type="NCBI Taxonomy" id="38727"/>
    <lineage>
        <taxon>Eukaryota</taxon>
        <taxon>Viridiplantae</taxon>
        <taxon>Streptophyta</taxon>
        <taxon>Embryophyta</taxon>
        <taxon>Tracheophyta</taxon>
        <taxon>Spermatophyta</taxon>
        <taxon>Magnoliopsida</taxon>
        <taxon>Liliopsida</taxon>
        <taxon>Poales</taxon>
        <taxon>Poaceae</taxon>
        <taxon>PACMAD clade</taxon>
        <taxon>Panicoideae</taxon>
        <taxon>Panicodae</taxon>
        <taxon>Paniceae</taxon>
        <taxon>Panicinae</taxon>
        <taxon>Panicum</taxon>
        <taxon>Panicum sect. Hiantes</taxon>
    </lineage>
</organism>